<dbReference type="InterPro" id="IPR051906">
    <property type="entry name" value="TolC-like"/>
</dbReference>
<evidence type="ECO:0000256" key="2">
    <source>
        <dbReference type="ARBA" id="ARBA00007613"/>
    </source>
</evidence>
<keyword evidence="3" id="KW-0813">Transport</keyword>
<keyword evidence="7" id="KW-0998">Cell outer membrane</keyword>
<dbReference type="InterPro" id="IPR010130">
    <property type="entry name" value="T1SS_OMP_TolC"/>
</dbReference>
<comment type="similarity">
    <text evidence="2">Belongs to the outer membrane factor (OMF) (TC 1.B.17) family.</text>
</comment>
<gene>
    <name evidence="10" type="ORF">ABFZ84_14090</name>
</gene>
<evidence type="ECO:0000256" key="9">
    <source>
        <dbReference type="SAM" id="SignalP"/>
    </source>
</evidence>
<evidence type="ECO:0000313" key="10">
    <source>
        <dbReference type="EMBL" id="MEX6634678.1"/>
    </source>
</evidence>
<keyword evidence="6" id="KW-0472">Membrane</keyword>
<keyword evidence="5" id="KW-0812">Transmembrane</keyword>
<evidence type="ECO:0000256" key="7">
    <source>
        <dbReference type="ARBA" id="ARBA00023237"/>
    </source>
</evidence>
<feature type="coiled-coil region" evidence="8">
    <location>
        <begin position="185"/>
        <end position="212"/>
    </location>
</feature>
<dbReference type="Gene3D" id="1.20.1600.10">
    <property type="entry name" value="Outer membrane efflux proteins (OEP)"/>
    <property type="match status" value="1"/>
</dbReference>
<evidence type="ECO:0000256" key="4">
    <source>
        <dbReference type="ARBA" id="ARBA00022452"/>
    </source>
</evidence>
<evidence type="ECO:0000256" key="5">
    <source>
        <dbReference type="ARBA" id="ARBA00022692"/>
    </source>
</evidence>
<dbReference type="PANTHER" id="PTHR30026:SF22">
    <property type="entry name" value="OUTER MEMBRANE EFFLUX PROTEIN"/>
    <property type="match status" value="1"/>
</dbReference>
<dbReference type="PANTHER" id="PTHR30026">
    <property type="entry name" value="OUTER MEMBRANE PROTEIN TOLC"/>
    <property type="match status" value="1"/>
</dbReference>
<dbReference type="EMBL" id="JBEHZE010000002">
    <property type="protein sequence ID" value="MEX6634678.1"/>
    <property type="molecule type" value="Genomic_DNA"/>
</dbReference>
<comment type="caution">
    <text evidence="10">The sequence shown here is derived from an EMBL/GenBank/DDBJ whole genome shotgun (WGS) entry which is preliminary data.</text>
</comment>
<dbReference type="NCBIfam" id="TIGR01844">
    <property type="entry name" value="type_I_sec_TolC"/>
    <property type="match status" value="1"/>
</dbReference>
<proteinExistence type="inferred from homology"/>
<evidence type="ECO:0000256" key="8">
    <source>
        <dbReference type="SAM" id="Coils"/>
    </source>
</evidence>
<keyword evidence="4" id="KW-1134">Transmembrane beta strand</keyword>
<keyword evidence="8" id="KW-0175">Coiled coil</keyword>
<name>A0ABV3Z8C3_9PROT</name>
<reference evidence="10 11" key="1">
    <citation type="submission" date="2024-05" db="EMBL/GenBank/DDBJ databases">
        <title>Three bacterial strains, DH-69, EH-24, and ECK-19 isolated from coastal sediments.</title>
        <authorList>
            <person name="Ye Y.-Q."/>
            <person name="Du Z.-J."/>
        </authorList>
    </citation>
    <scope>NUCLEOTIDE SEQUENCE [LARGE SCALE GENOMIC DNA]</scope>
    <source>
        <strain evidence="10 11">ECK-19</strain>
    </source>
</reference>
<feature type="chain" id="PRO_5045100392" evidence="9">
    <location>
        <begin position="23"/>
        <end position="446"/>
    </location>
</feature>
<organism evidence="10 11">
    <name type="scientific">Hyphococcus lacteus</name>
    <dbReference type="NCBI Taxonomy" id="3143536"/>
    <lineage>
        <taxon>Bacteria</taxon>
        <taxon>Pseudomonadati</taxon>
        <taxon>Pseudomonadota</taxon>
        <taxon>Alphaproteobacteria</taxon>
        <taxon>Parvularculales</taxon>
        <taxon>Parvularculaceae</taxon>
        <taxon>Hyphococcus</taxon>
    </lineage>
</organism>
<feature type="signal peptide" evidence="9">
    <location>
        <begin position="1"/>
        <end position="22"/>
    </location>
</feature>
<evidence type="ECO:0000313" key="11">
    <source>
        <dbReference type="Proteomes" id="UP001560685"/>
    </source>
</evidence>
<accession>A0ABV3Z8C3</accession>
<keyword evidence="11" id="KW-1185">Reference proteome</keyword>
<keyword evidence="9" id="KW-0732">Signal</keyword>
<sequence length="446" mass="47615">MRVFLLPLIAITAAANIQTAGAETLQDALSLAYQTNPNIRSERARLRATKESRAQAWAGALPQLSASAAYNKVDGNQTTSFTGAPSKTDTKLDTKTAGVTAEQPIFTGFRNFNAIKQAGARIRAGGAQLIATEQQVLNDVATAYFNVQRNMAVYELNKQNVTVLLRQQEMASRRFEVGELTRTDVAQADARLAQARANLSSSQSELAIARAAYAELVGQVPADLEPVTNLPTLPDTIDAAQNLAQTYAPALVGARERAEISRRQINIARGAILPSVSLTAGYQYAEEPSLFVDNTEEFTFGARASAPIFLGGLNFSKIREAKANHSSDRALLMAAERQVEAQTISAWERLVAARAIVRSAEAAVEANDLALEGVRRESLVGSRTTLDVLNAEQENLNAQVALVSAQRDAQTAAFGLLAAIGILTPDAIGISSDIGGESALELYDEG</sequence>
<comment type="subcellular location">
    <subcellularLocation>
        <location evidence="1">Cell outer membrane</location>
    </subcellularLocation>
</comment>
<dbReference type="Proteomes" id="UP001560685">
    <property type="component" value="Unassembled WGS sequence"/>
</dbReference>
<dbReference type="SUPFAM" id="SSF56954">
    <property type="entry name" value="Outer membrane efflux proteins (OEP)"/>
    <property type="match status" value="1"/>
</dbReference>
<dbReference type="InterPro" id="IPR003423">
    <property type="entry name" value="OMP_efflux"/>
</dbReference>
<evidence type="ECO:0000256" key="1">
    <source>
        <dbReference type="ARBA" id="ARBA00004442"/>
    </source>
</evidence>
<protein>
    <submittedName>
        <fullName evidence="10">TolC family outer membrane protein</fullName>
    </submittedName>
</protein>
<evidence type="ECO:0000256" key="3">
    <source>
        <dbReference type="ARBA" id="ARBA00022448"/>
    </source>
</evidence>
<evidence type="ECO:0000256" key="6">
    <source>
        <dbReference type="ARBA" id="ARBA00023136"/>
    </source>
</evidence>
<dbReference type="Pfam" id="PF02321">
    <property type="entry name" value="OEP"/>
    <property type="match status" value="2"/>
</dbReference>
<dbReference type="RefSeq" id="WP_369314719.1">
    <property type="nucleotide sequence ID" value="NZ_JBEHZE010000002.1"/>
</dbReference>